<sequence length="324" mass="35052">MSGKQVRLFLVDGTVGGLMTAEILNWTGHMLRARRKDLARIKNREEAQRTGVYVLFGTDEEGEPAAYIGEGDSVVKRLDSHNAQKDFWEDVVIVTSKNMNLTKAHVRYLESELIKLAKSIGRISLINGNAPTGGAALPEADESDMHYFISQIRILMPVLGFDIFRGRTTQDSTTPGTTTATTPEETTAPVTPPVADEVSESSDSPVFYMETRAGSDAQAQIIDGEFTLLAGSVIPAVMKDNPKMSESTRKQFILRQAQHAKVLEVATPGPKPGLVQLAKDVVFASPSAAGAIVYGRASANGRTVWKTKTGQTLGDWEQGQTADA</sequence>
<evidence type="ECO:0000256" key="1">
    <source>
        <dbReference type="SAM" id="MobiDB-lite"/>
    </source>
</evidence>
<dbReference type="Proteomes" id="UP000336646">
    <property type="component" value="Unassembled WGS sequence"/>
</dbReference>
<evidence type="ECO:0000313" key="3">
    <source>
        <dbReference type="EMBL" id="TVS30424.1"/>
    </source>
</evidence>
<organism evidence="3 4">
    <name type="scientific">Corynebacterium sanguinis</name>
    <dbReference type="NCBI Taxonomy" id="2594913"/>
    <lineage>
        <taxon>Bacteria</taxon>
        <taxon>Bacillati</taxon>
        <taxon>Actinomycetota</taxon>
        <taxon>Actinomycetes</taxon>
        <taxon>Mycobacteriales</taxon>
        <taxon>Corynebacteriaceae</taxon>
        <taxon>Corynebacterium</taxon>
    </lineage>
</organism>
<evidence type="ECO:0000313" key="4">
    <source>
        <dbReference type="Proteomes" id="UP000336646"/>
    </source>
</evidence>
<dbReference type="OrthoDB" id="2656488at2"/>
<feature type="region of interest" description="Disordered" evidence="1">
    <location>
        <begin position="166"/>
        <end position="202"/>
    </location>
</feature>
<dbReference type="Pfam" id="PF14267">
    <property type="entry name" value="DUF4357"/>
    <property type="match status" value="1"/>
</dbReference>
<evidence type="ECO:0000259" key="2">
    <source>
        <dbReference type="Pfam" id="PF14267"/>
    </source>
</evidence>
<dbReference type="CDD" id="cd10447">
    <property type="entry name" value="GIY-YIG_unchar_2"/>
    <property type="match status" value="1"/>
</dbReference>
<dbReference type="InterPro" id="IPR025579">
    <property type="entry name" value="DUF4357"/>
</dbReference>
<accession>A0A6C1U046</accession>
<protein>
    <submittedName>
        <fullName evidence="3">GIY-YIG nuclease family protein</fullName>
    </submittedName>
</protein>
<reference evidence="3 4" key="1">
    <citation type="submission" date="2018-12" db="EMBL/GenBank/DDBJ databases">
        <title>Corynebacterium sanguinis sp. nov., a clinically-associated and environmental corynebacterium.</title>
        <authorList>
            <person name="Gonzales-Siles L."/>
            <person name="Jaen-Luchoro D."/>
            <person name="Cardew S."/>
            <person name="Inganas E."/>
            <person name="Ohlen M."/>
            <person name="Jensie-Markopolous S."/>
            <person name="Pinyeiro-Iglesias B."/>
            <person name="Molin K."/>
            <person name="Skovbjerg S."/>
            <person name="Svensson-Stadler L."/>
            <person name="Funke G."/>
            <person name="Moore E.R.B."/>
        </authorList>
    </citation>
    <scope>NUCLEOTIDE SEQUENCE [LARGE SCALE GENOMIC DNA]</scope>
    <source>
        <strain evidence="3 4">58734</strain>
    </source>
</reference>
<name>A0A6C1U046_9CORY</name>
<dbReference type="RefSeq" id="WP_144772425.1">
    <property type="nucleotide sequence ID" value="NZ_RXIR01000001.1"/>
</dbReference>
<comment type="caution">
    <text evidence="3">The sequence shown here is derived from an EMBL/GenBank/DDBJ whole genome shotgun (WGS) entry which is preliminary data.</text>
</comment>
<feature type="domain" description="DUF4357" evidence="2">
    <location>
        <begin position="271"/>
        <end position="313"/>
    </location>
</feature>
<gene>
    <name evidence="3" type="ORF">EKI59_01200</name>
</gene>
<proteinExistence type="predicted"/>
<feature type="compositionally biased region" description="Low complexity" evidence="1">
    <location>
        <begin position="173"/>
        <end position="196"/>
    </location>
</feature>
<dbReference type="EMBL" id="RXIR01000001">
    <property type="protein sequence ID" value="TVS30424.1"/>
    <property type="molecule type" value="Genomic_DNA"/>
</dbReference>
<dbReference type="AlphaFoldDB" id="A0A6C1U046"/>